<evidence type="ECO:0000256" key="2">
    <source>
        <dbReference type="ARBA" id="ARBA00004225"/>
    </source>
</evidence>
<keyword evidence="14 17" id="KW-0496">Mitochondrion</keyword>
<evidence type="ECO:0000259" key="18">
    <source>
        <dbReference type="Pfam" id="PF00361"/>
    </source>
</evidence>
<evidence type="ECO:0000256" key="16">
    <source>
        <dbReference type="ARBA" id="ARBA00049551"/>
    </source>
</evidence>
<dbReference type="AlphaFoldDB" id="A0A0S2M7E8"/>
<dbReference type="PANTHER" id="PTHR43507:SF20">
    <property type="entry name" value="NADH-UBIQUINONE OXIDOREDUCTASE CHAIN 4"/>
    <property type="match status" value="1"/>
</dbReference>
<evidence type="ECO:0000256" key="14">
    <source>
        <dbReference type="ARBA" id="ARBA00023128"/>
    </source>
</evidence>
<feature type="transmembrane region" description="Helical" evidence="17">
    <location>
        <begin position="142"/>
        <end position="161"/>
    </location>
</feature>
<feature type="transmembrane region" description="Helical" evidence="17">
    <location>
        <begin position="244"/>
        <end position="265"/>
    </location>
</feature>
<feature type="transmembrane region" description="Helical" evidence="17">
    <location>
        <begin position="50"/>
        <end position="73"/>
    </location>
</feature>
<dbReference type="GO" id="GO:0008137">
    <property type="term" value="F:NADH dehydrogenase (ubiquinone) activity"/>
    <property type="evidence" value="ECO:0007669"/>
    <property type="project" value="UniProtKB-UniRule"/>
</dbReference>
<dbReference type="GO" id="GO:0015990">
    <property type="term" value="P:electron transport coupled proton transport"/>
    <property type="evidence" value="ECO:0007669"/>
    <property type="project" value="TreeGrafter"/>
</dbReference>
<comment type="similarity">
    <text evidence="3 17">Belongs to the complex I subunit 4 family.</text>
</comment>
<comment type="catalytic activity">
    <reaction evidence="16 17">
        <text>a ubiquinone + NADH + 5 H(+)(in) = a ubiquinol + NAD(+) + 4 H(+)(out)</text>
        <dbReference type="Rhea" id="RHEA:29091"/>
        <dbReference type="Rhea" id="RHEA-COMP:9565"/>
        <dbReference type="Rhea" id="RHEA-COMP:9566"/>
        <dbReference type="ChEBI" id="CHEBI:15378"/>
        <dbReference type="ChEBI" id="CHEBI:16389"/>
        <dbReference type="ChEBI" id="CHEBI:17976"/>
        <dbReference type="ChEBI" id="CHEBI:57540"/>
        <dbReference type="ChEBI" id="CHEBI:57945"/>
        <dbReference type="EC" id="7.1.1.2"/>
    </reaction>
</comment>
<feature type="transmembrane region" description="Helical" evidence="17">
    <location>
        <begin position="21"/>
        <end position="38"/>
    </location>
</feature>
<feature type="transmembrane region" description="Helical" evidence="17">
    <location>
        <begin position="300"/>
        <end position="322"/>
    </location>
</feature>
<feature type="transmembrane region" description="Helical" evidence="17">
    <location>
        <begin position="421"/>
        <end position="444"/>
    </location>
</feature>
<comment type="function">
    <text evidence="1">Core subunit of the mitochondrial membrane respiratory chain NADH dehydrogenase (Complex I) that is believed to belong to the minimal assembly required for catalysis. Complex I functions in the transfer of electrons from NADH to the respiratory chain. The immediate electron acceptor for the enzyme is believed to be ubiquinone.</text>
</comment>
<dbReference type="PANTHER" id="PTHR43507">
    <property type="entry name" value="NADH-UBIQUINONE OXIDOREDUCTASE CHAIN 4"/>
    <property type="match status" value="1"/>
</dbReference>
<keyword evidence="11 17" id="KW-1133">Transmembrane helix</keyword>
<dbReference type="InterPro" id="IPR001750">
    <property type="entry name" value="ND/Mrp_TM"/>
</dbReference>
<evidence type="ECO:0000256" key="17">
    <source>
        <dbReference type="RuleBase" id="RU003297"/>
    </source>
</evidence>
<evidence type="ECO:0000256" key="9">
    <source>
        <dbReference type="ARBA" id="ARBA00022967"/>
    </source>
</evidence>
<evidence type="ECO:0000256" key="13">
    <source>
        <dbReference type="ARBA" id="ARBA00023075"/>
    </source>
</evidence>
<dbReference type="GO" id="GO:0031966">
    <property type="term" value="C:mitochondrial membrane"/>
    <property type="evidence" value="ECO:0007669"/>
    <property type="project" value="UniProtKB-SubCell"/>
</dbReference>
<accession>A0A0S2M7E8</accession>
<dbReference type="GO" id="GO:0003954">
    <property type="term" value="F:NADH dehydrogenase activity"/>
    <property type="evidence" value="ECO:0007669"/>
    <property type="project" value="TreeGrafter"/>
</dbReference>
<feature type="transmembrane region" description="Helical" evidence="17">
    <location>
        <begin position="334"/>
        <end position="355"/>
    </location>
</feature>
<dbReference type="PRINTS" id="PR01437">
    <property type="entry name" value="NUOXDRDTASE4"/>
</dbReference>
<feature type="domain" description="NADH:ubiquinone oxidoreductase chain 4 N-terminal" evidence="19">
    <location>
        <begin position="1"/>
        <end position="103"/>
    </location>
</feature>
<dbReference type="Pfam" id="PF00361">
    <property type="entry name" value="Proton_antipo_M"/>
    <property type="match status" value="1"/>
</dbReference>
<dbReference type="Pfam" id="PF01059">
    <property type="entry name" value="Oxidored_q5_N"/>
    <property type="match status" value="1"/>
</dbReference>
<evidence type="ECO:0000256" key="15">
    <source>
        <dbReference type="ARBA" id="ARBA00023136"/>
    </source>
</evidence>
<dbReference type="InterPro" id="IPR000260">
    <property type="entry name" value="NADH4_N"/>
</dbReference>
<feature type="transmembrane region" description="Helical" evidence="17">
    <location>
        <begin position="215"/>
        <end position="238"/>
    </location>
</feature>
<evidence type="ECO:0000256" key="5">
    <source>
        <dbReference type="ARBA" id="ARBA00021006"/>
    </source>
</evidence>
<evidence type="ECO:0000256" key="7">
    <source>
        <dbReference type="ARBA" id="ARBA00022660"/>
    </source>
</evidence>
<evidence type="ECO:0000256" key="1">
    <source>
        <dbReference type="ARBA" id="ARBA00003257"/>
    </source>
</evidence>
<dbReference type="GO" id="GO:0048039">
    <property type="term" value="F:ubiquinone binding"/>
    <property type="evidence" value="ECO:0007669"/>
    <property type="project" value="TreeGrafter"/>
</dbReference>
<protein>
    <recommendedName>
        <fullName evidence="5 17">NADH-ubiquinone oxidoreductase chain 4</fullName>
        <ecNumber evidence="4 17">7.1.1.2</ecNumber>
    </recommendedName>
</protein>
<feature type="transmembrane region" description="Helical" evidence="17">
    <location>
        <begin position="272"/>
        <end position="294"/>
    </location>
</feature>
<feature type="transmembrane region" description="Helical" evidence="17">
    <location>
        <begin position="375"/>
        <end position="400"/>
    </location>
</feature>
<name>A0A0S2M7E8_9COLE</name>
<gene>
    <name evidence="20" type="primary">nad4</name>
</gene>
<feature type="transmembrane region" description="Helical" evidence="17">
    <location>
        <begin position="85"/>
        <end position="104"/>
    </location>
</feature>
<keyword evidence="9" id="KW-1278">Translocase</keyword>
<feature type="transmembrane region" description="Helical" evidence="17">
    <location>
        <begin position="181"/>
        <end position="203"/>
    </location>
</feature>
<dbReference type="GO" id="GO:0042773">
    <property type="term" value="P:ATP synthesis coupled electron transport"/>
    <property type="evidence" value="ECO:0007669"/>
    <property type="project" value="InterPro"/>
</dbReference>
<keyword evidence="13 17" id="KW-0830">Ubiquinone</keyword>
<keyword evidence="8 17" id="KW-0812">Transmembrane</keyword>
<comment type="function">
    <text evidence="17">Core subunit of the mitochondrial membrane respiratory chain NADH dehydrogenase (Complex I) which catalyzes electron transfer from NADH through the respiratory chain, using ubiquinone as an electron acceptor. Essential for the catalytic activity and assembly of complex I.</text>
</comment>
<evidence type="ECO:0000256" key="3">
    <source>
        <dbReference type="ARBA" id="ARBA00009025"/>
    </source>
</evidence>
<evidence type="ECO:0000256" key="8">
    <source>
        <dbReference type="ARBA" id="ARBA00022692"/>
    </source>
</evidence>
<proteinExistence type="inferred from homology"/>
<keyword evidence="10 17" id="KW-0249">Electron transport</keyword>
<dbReference type="EC" id="7.1.1.2" evidence="4 17"/>
<evidence type="ECO:0000256" key="6">
    <source>
        <dbReference type="ARBA" id="ARBA00022448"/>
    </source>
</evidence>
<keyword evidence="12 17" id="KW-0520">NAD</keyword>
<dbReference type="EMBL" id="KT780649">
    <property type="protein sequence ID" value="ALO70577.1"/>
    <property type="molecule type" value="Genomic_DNA"/>
</dbReference>
<dbReference type="InterPro" id="IPR003918">
    <property type="entry name" value="NADH_UbQ_OxRdtase"/>
</dbReference>
<organism evidence="20">
    <name type="scientific">Gabronthus thermarum</name>
    <dbReference type="NCBI Taxonomy" id="878093"/>
    <lineage>
        <taxon>Eukaryota</taxon>
        <taxon>Metazoa</taxon>
        <taxon>Ecdysozoa</taxon>
        <taxon>Arthropoda</taxon>
        <taxon>Hexapoda</taxon>
        <taxon>Insecta</taxon>
        <taxon>Pterygota</taxon>
        <taxon>Neoptera</taxon>
        <taxon>Endopterygota</taxon>
        <taxon>Coleoptera</taxon>
        <taxon>Polyphaga</taxon>
        <taxon>Staphyliniformia</taxon>
        <taxon>Staphylinidae</taxon>
        <taxon>Staphylininae group</taxon>
        <taxon>Staphylininae</taxon>
        <taxon>Staphylinini</taxon>
        <taxon>Gabronthus</taxon>
    </lineage>
</organism>
<evidence type="ECO:0000256" key="4">
    <source>
        <dbReference type="ARBA" id="ARBA00012944"/>
    </source>
</evidence>
<feature type="transmembrane region" description="Helical" evidence="17">
    <location>
        <begin position="110"/>
        <end position="130"/>
    </location>
</feature>
<comment type="subcellular location">
    <subcellularLocation>
        <location evidence="2 17">Mitochondrion membrane</location>
        <topology evidence="2 17">Multi-pass membrane protein</topology>
    </subcellularLocation>
</comment>
<evidence type="ECO:0000313" key="20">
    <source>
        <dbReference type="EMBL" id="ALO70577.1"/>
    </source>
</evidence>
<evidence type="ECO:0000256" key="10">
    <source>
        <dbReference type="ARBA" id="ARBA00022982"/>
    </source>
</evidence>
<reference evidence="20" key="1">
    <citation type="submission" date="2015-09" db="EMBL/GenBank/DDBJ databases">
        <title>Staphyliniformia phylogenetics from de novo mitogenomic assemblies.</title>
        <authorList>
            <person name="Favreau E.A."/>
            <person name="Linard B."/>
            <person name="Vogler A.P."/>
        </authorList>
    </citation>
    <scope>NUCLEOTIDE SEQUENCE</scope>
</reference>
<keyword evidence="6 17" id="KW-0813">Transport</keyword>
<evidence type="ECO:0000256" key="11">
    <source>
        <dbReference type="ARBA" id="ARBA00022989"/>
    </source>
</evidence>
<evidence type="ECO:0000259" key="19">
    <source>
        <dbReference type="Pfam" id="PF01059"/>
    </source>
</evidence>
<feature type="domain" description="NADH:quinone oxidoreductase/Mrp antiporter transmembrane" evidence="18">
    <location>
        <begin position="107"/>
        <end position="389"/>
    </location>
</feature>
<evidence type="ECO:0000256" key="12">
    <source>
        <dbReference type="ARBA" id="ARBA00023027"/>
    </source>
</evidence>
<keyword evidence="15 17" id="KW-0472">Membrane</keyword>
<sequence>MMKYIFMMLFMIPLSFLSKSFWLNLWAYFLMSFIFLLVFRTDYSVFNISYIFGCDLLSYVMIILSFWICSLMLLASSKLYIKKNFYNMFMLLLLMLLFSLVLTFSTMNLFILYLFFEMSLIPTLILILGWGYQPERIQAGTYLLFYTMLASLPMLVSIFFYYSNFHTLNLFMMMSSIDYFMLYFCFNMVFFVKMPMYFVHLWLPKAHVEAPVSGSMILAGVMLKLGGYGLMRLMPLFINLGMKINFIMIVISLIGGMFVSFICIRQTDIKSLIAYSSVAHMGLVLGGIMTLNYWGLCGALVMMLAHGLCSSGLFCLANISYERLLSRSLFLNKGLINLMPSMSLWWFLFSSSNMAAPPSLNLLAEIMLINSLVNWSFYCMIPLSILSFMSAVYSLYLYSYSQHGKLSLSLYSFSMGLSREYLLLLLHWLPLNMLILKGDMFTLWI</sequence>
<geneLocation type="mitochondrion" evidence="20"/>
<keyword evidence="7 17" id="KW-0679">Respiratory chain</keyword>